<evidence type="ECO:0000256" key="6">
    <source>
        <dbReference type="ARBA" id="ARBA00022741"/>
    </source>
</evidence>
<proteinExistence type="inferred from homology"/>
<reference evidence="11" key="1">
    <citation type="submission" date="2022-10" db="EMBL/GenBank/DDBJ databases">
        <title>Culturing micro-colonial fungi from biological soil crusts in the Mojave desert and describing Neophaeococcomyces mojavensis, and introducing the new genera and species Taxawa tesnikishii.</title>
        <authorList>
            <person name="Kurbessoian T."/>
            <person name="Stajich J.E."/>
        </authorList>
    </citation>
    <scope>NUCLEOTIDE SEQUENCE</scope>
    <source>
        <strain evidence="11">TK_1</strain>
    </source>
</reference>
<keyword evidence="8" id="KW-0067">ATP-binding</keyword>
<evidence type="ECO:0000256" key="4">
    <source>
        <dbReference type="ARBA" id="ARBA00019824"/>
    </source>
</evidence>
<evidence type="ECO:0000256" key="5">
    <source>
        <dbReference type="ARBA" id="ARBA00022679"/>
    </source>
</evidence>
<dbReference type="PANTHER" id="PTHR12755">
    <property type="entry name" value="CLEAVAGE/POLYADENYLATION FACTOR IA SUBUNIT CLP1P"/>
    <property type="match status" value="1"/>
</dbReference>
<evidence type="ECO:0000313" key="12">
    <source>
        <dbReference type="Proteomes" id="UP001172684"/>
    </source>
</evidence>
<organism evidence="11 12">
    <name type="scientific">Coniosporium apollinis</name>
    <dbReference type="NCBI Taxonomy" id="61459"/>
    <lineage>
        <taxon>Eukaryota</taxon>
        <taxon>Fungi</taxon>
        <taxon>Dikarya</taxon>
        <taxon>Ascomycota</taxon>
        <taxon>Pezizomycotina</taxon>
        <taxon>Dothideomycetes</taxon>
        <taxon>Dothideomycetes incertae sedis</taxon>
        <taxon>Coniosporium</taxon>
    </lineage>
</organism>
<dbReference type="InterPro" id="IPR027417">
    <property type="entry name" value="P-loop_NTPase"/>
</dbReference>
<accession>A0ABQ9NW79</accession>
<dbReference type="PANTHER" id="PTHR12755:SF3">
    <property type="entry name" value="POLYNUCLEOTIDE 5'-HYDROXYL-KINASE NOL9"/>
    <property type="match status" value="1"/>
</dbReference>
<evidence type="ECO:0000256" key="3">
    <source>
        <dbReference type="ARBA" id="ARBA00018706"/>
    </source>
</evidence>
<name>A0ABQ9NW79_9PEZI</name>
<comment type="function">
    <text evidence="1">Polynucleotide 5'-kinase involved in rRNA processing.</text>
</comment>
<evidence type="ECO:0000256" key="7">
    <source>
        <dbReference type="ARBA" id="ARBA00022777"/>
    </source>
</evidence>
<keyword evidence="5" id="KW-0808">Transferase</keyword>
<sequence length="456" mass="49223">MVSDDGFKRQLFPLEIPWKWHQAITAPALMLGDKPPRVMVCGPKGTGKSTLARLMVNRLLTAGPSPNGLIDSVFLLDLDPGQPEYSPPGQVSLLLLQQPNFGPPFSHPITDVTRPVRTMRAHALGSTSPKEDPDHFLRCAFNLMNYFDIILPRSPLVVNTPGWVVGTGGDILVQLIKNLDVSEICYTKDDEKPQILQALTQAAGNKPIRILPSQQTCAVAPRSAAELRDMQMLSYFHQAGVRTGHLHWDASPLTHKKPYIVGYGERNSAILGVMCYGDWPGAEYLSTLLDGSLVSIAVIEDVEEAGNYPDDASPPPPVQLTVSRAESSDIPYIPPGAAGFVEPLNPLTSHTIGQALIRGIDLENKAFHILTPVPAVTLASLDPVKTVLIKGTDAAPGWAYMEEVAWRNAREGGLGAGGDIGGSTEKQPWLQEIGPGGRGAGAAPLRTRRFRGVERS</sequence>
<feature type="region of interest" description="Disordered" evidence="9">
    <location>
        <begin position="419"/>
        <end position="456"/>
    </location>
</feature>
<dbReference type="Pfam" id="PF16575">
    <property type="entry name" value="CLP1_P"/>
    <property type="match status" value="1"/>
</dbReference>
<evidence type="ECO:0000259" key="10">
    <source>
        <dbReference type="Pfam" id="PF16575"/>
    </source>
</evidence>
<keyword evidence="12" id="KW-1185">Reference proteome</keyword>
<evidence type="ECO:0000256" key="9">
    <source>
        <dbReference type="SAM" id="MobiDB-lite"/>
    </source>
</evidence>
<feature type="domain" description="Clp1 P-loop" evidence="10">
    <location>
        <begin position="42"/>
        <end position="238"/>
    </location>
</feature>
<protein>
    <recommendedName>
        <fullName evidence="4">Polynucleotide 5'-hydroxyl-kinase GRC3</fullName>
    </recommendedName>
    <alternativeName>
        <fullName evidence="3">Polynucleotide 5'-hydroxyl-kinase grc3</fullName>
    </alternativeName>
</protein>
<dbReference type="Gene3D" id="3.40.50.300">
    <property type="entry name" value="P-loop containing nucleotide triphosphate hydrolases"/>
    <property type="match status" value="1"/>
</dbReference>
<evidence type="ECO:0000256" key="8">
    <source>
        <dbReference type="ARBA" id="ARBA00022840"/>
    </source>
</evidence>
<evidence type="ECO:0000256" key="1">
    <source>
        <dbReference type="ARBA" id="ARBA00003798"/>
    </source>
</evidence>
<dbReference type="EMBL" id="JAPDRL010000023">
    <property type="protein sequence ID" value="KAJ9665936.1"/>
    <property type="molecule type" value="Genomic_DNA"/>
</dbReference>
<dbReference type="InterPro" id="IPR045116">
    <property type="entry name" value="Clp1/Grc3"/>
</dbReference>
<keyword evidence="7" id="KW-0418">Kinase</keyword>
<gene>
    <name evidence="11" type="primary">GRC3</name>
    <name evidence="11" type="ORF">H2201_003847</name>
</gene>
<keyword evidence="6" id="KW-0547">Nucleotide-binding</keyword>
<dbReference type="Proteomes" id="UP001172684">
    <property type="component" value="Unassembled WGS sequence"/>
</dbReference>
<evidence type="ECO:0000256" key="2">
    <source>
        <dbReference type="ARBA" id="ARBA00011003"/>
    </source>
</evidence>
<dbReference type="InterPro" id="IPR032319">
    <property type="entry name" value="CLP1_P"/>
</dbReference>
<comment type="similarity">
    <text evidence="2">Belongs to the Clp1 family. NOL9/GRC3 subfamily.</text>
</comment>
<dbReference type="SUPFAM" id="SSF52540">
    <property type="entry name" value="P-loop containing nucleoside triphosphate hydrolases"/>
    <property type="match status" value="1"/>
</dbReference>
<comment type="caution">
    <text evidence="11">The sequence shown here is derived from an EMBL/GenBank/DDBJ whole genome shotgun (WGS) entry which is preliminary data.</text>
</comment>
<evidence type="ECO:0000313" key="11">
    <source>
        <dbReference type="EMBL" id="KAJ9665936.1"/>
    </source>
</evidence>